<name>A0A166CQ93_9EURY</name>
<keyword evidence="3" id="KW-1185">Reference proteome</keyword>
<reference evidence="2 3" key="1">
    <citation type="submission" date="2016-04" db="EMBL/GenBank/DDBJ databases">
        <title>Genome sequence of Methanobrevibacter cuticularis DSM 11139.</title>
        <authorList>
            <person name="Poehlein A."/>
            <person name="Seedorf H."/>
            <person name="Daniel R."/>
        </authorList>
    </citation>
    <scope>NUCLEOTIDE SEQUENCE [LARGE SCALE GENOMIC DNA]</scope>
    <source>
        <strain evidence="2 3">DSM 11139</strain>
    </source>
</reference>
<dbReference type="Proteomes" id="UP000077275">
    <property type="component" value="Unassembled WGS sequence"/>
</dbReference>
<accession>A0A166CQ93</accession>
<dbReference type="InterPro" id="IPR000305">
    <property type="entry name" value="GIY-YIG_endonuc"/>
</dbReference>
<feature type="domain" description="GIY-YIG" evidence="1">
    <location>
        <begin position="29"/>
        <end position="126"/>
    </location>
</feature>
<dbReference type="PANTHER" id="PTHR37460">
    <property type="entry name" value="ENDONUCLEASE III"/>
    <property type="match status" value="1"/>
</dbReference>
<protein>
    <recommendedName>
        <fullName evidence="1">GIY-YIG domain-containing protein</fullName>
    </recommendedName>
</protein>
<sequence>MVSKNQKTKVLKGSYCLIIANKKEKKIAIGKLGEINFEKGSYVYIGSAMNSLIPRLKRHISNDKKVHWHVDYLLNEKEVSVEDIIFTINTERIECKLAHLISANGKEIAKFGCSDCNCNSHLIYFKEHQDSLNYVKLAYRELAIDYNDLKYLLKKIT</sequence>
<proteinExistence type="predicted"/>
<dbReference type="CDD" id="cd10441">
    <property type="entry name" value="GIY-YIG_COG1833"/>
    <property type="match status" value="1"/>
</dbReference>
<gene>
    <name evidence="2" type="ORF">MBCUT_19510</name>
</gene>
<evidence type="ECO:0000259" key="1">
    <source>
        <dbReference type="SMART" id="SM00465"/>
    </source>
</evidence>
<organism evidence="2 3">
    <name type="scientific">Methanobrevibacter cuticularis</name>
    <dbReference type="NCBI Taxonomy" id="47311"/>
    <lineage>
        <taxon>Archaea</taxon>
        <taxon>Methanobacteriati</taxon>
        <taxon>Methanobacteriota</taxon>
        <taxon>Methanomada group</taxon>
        <taxon>Methanobacteria</taxon>
        <taxon>Methanobacteriales</taxon>
        <taxon>Methanobacteriaceae</taxon>
        <taxon>Methanobrevibacter</taxon>
    </lineage>
</organism>
<dbReference type="InterPro" id="IPR002837">
    <property type="entry name" value="DUF123"/>
</dbReference>
<dbReference type="PANTHER" id="PTHR37460:SF1">
    <property type="entry name" value="ENDONUCLEASE III"/>
    <property type="match status" value="1"/>
</dbReference>
<dbReference type="PATRIC" id="fig|47311.3.peg.2124"/>
<dbReference type="Pfam" id="PF01986">
    <property type="entry name" value="DUF123"/>
    <property type="match status" value="1"/>
</dbReference>
<dbReference type="SMART" id="SM00465">
    <property type="entry name" value="GIYc"/>
    <property type="match status" value="1"/>
</dbReference>
<evidence type="ECO:0000313" key="2">
    <source>
        <dbReference type="EMBL" id="KZX14758.1"/>
    </source>
</evidence>
<dbReference type="AlphaFoldDB" id="A0A166CQ93"/>
<dbReference type="EMBL" id="LWMW01000148">
    <property type="protein sequence ID" value="KZX14758.1"/>
    <property type="molecule type" value="Genomic_DNA"/>
</dbReference>
<dbReference type="STRING" id="47311.MBCUT_19510"/>
<evidence type="ECO:0000313" key="3">
    <source>
        <dbReference type="Proteomes" id="UP000077275"/>
    </source>
</evidence>
<comment type="caution">
    <text evidence="2">The sequence shown here is derived from an EMBL/GenBank/DDBJ whole genome shotgun (WGS) entry which is preliminary data.</text>
</comment>